<evidence type="ECO:0000313" key="11">
    <source>
        <dbReference type="Proteomes" id="UP001344447"/>
    </source>
</evidence>
<dbReference type="PANTHER" id="PTHR32235:SF1">
    <property type="entry name" value="NON-HOMOLOGOUS END-JOINING FACTOR 1"/>
    <property type="match status" value="1"/>
</dbReference>
<feature type="region of interest" description="Disordered" evidence="8">
    <location>
        <begin position="398"/>
        <end position="437"/>
    </location>
</feature>
<evidence type="ECO:0000259" key="9">
    <source>
        <dbReference type="Pfam" id="PF09302"/>
    </source>
</evidence>
<feature type="compositionally biased region" description="Basic residues" evidence="8">
    <location>
        <begin position="459"/>
        <end position="469"/>
    </location>
</feature>
<comment type="subcellular location">
    <subcellularLocation>
        <location evidence="1">Nucleus</location>
    </subcellularLocation>
</comment>
<evidence type="ECO:0000313" key="10">
    <source>
        <dbReference type="EMBL" id="KAK5580937.1"/>
    </source>
</evidence>
<reference evidence="10 11" key="1">
    <citation type="submission" date="2023-11" db="EMBL/GenBank/DDBJ databases">
        <title>Dfirmibasis_genome.</title>
        <authorList>
            <person name="Edelbroek B."/>
            <person name="Kjellin J."/>
            <person name="Jerlstrom-Hultqvist J."/>
            <person name="Soderbom F."/>
        </authorList>
    </citation>
    <scope>NUCLEOTIDE SEQUENCE [LARGE SCALE GENOMIC DNA]</scope>
    <source>
        <strain evidence="10 11">TNS-C-14</strain>
    </source>
</reference>
<comment type="similarity">
    <text evidence="6">Belongs to the XRCC4-XLF family. XLF subfamily.</text>
</comment>
<dbReference type="FunFam" id="2.170.210.10:FF:000005">
    <property type="entry name" value="Uncharacterized protein"/>
    <property type="match status" value="1"/>
</dbReference>
<dbReference type="CDD" id="cd22285">
    <property type="entry name" value="HD_XLF_N"/>
    <property type="match status" value="1"/>
</dbReference>
<organism evidence="10 11">
    <name type="scientific">Dictyostelium firmibasis</name>
    <dbReference type="NCBI Taxonomy" id="79012"/>
    <lineage>
        <taxon>Eukaryota</taxon>
        <taxon>Amoebozoa</taxon>
        <taxon>Evosea</taxon>
        <taxon>Eumycetozoa</taxon>
        <taxon>Dictyostelia</taxon>
        <taxon>Dictyosteliales</taxon>
        <taxon>Dictyosteliaceae</taxon>
        <taxon>Dictyostelium</taxon>
    </lineage>
</organism>
<accession>A0AAN7TXP0</accession>
<dbReference type="Gene3D" id="2.170.210.10">
    <property type="entry name" value="DNA double-strand break repair and VJ recombination XRCC4, N-terminal"/>
    <property type="match status" value="1"/>
</dbReference>
<feature type="region of interest" description="Disordered" evidence="8">
    <location>
        <begin position="450"/>
        <end position="469"/>
    </location>
</feature>
<comment type="caution">
    <text evidence="10">The sequence shown here is derived from an EMBL/GenBank/DDBJ whole genome shotgun (WGS) entry which is preliminary data.</text>
</comment>
<dbReference type="AlphaFoldDB" id="A0AAN7TXP0"/>
<gene>
    <name evidence="10" type="ORF">RB653_000964</name>
</gene>
<keyword evidence="11" id="KW-1185">Reference proteome</keyword>
<dbReference type="GO" id="GO:0032807">
    <property type="term" value="C:DNA ligase IV complex"/>
    <property type="evidence" value="ECO:0007669"/>
    <property type="project" value="TreeGrafter"/>
</dbReference>
<dbReference type="InterPro" id="IPR038051">
    <property type="entry name" value="XRCC4-like_N_sf"/>
</dbReference>
<evidence type="ECO:0000256" key="6">
    <source>
        <dbReference type="ARBA" id="ARBA00025747"/>
    </source>
</evidence>
<dbReference type="GO" id="GO:0006303">
    <property type="term" value="P:double-strand break repair via nonhomologous end joining"/>
    <property type="evidence" value="ECO:0007669"/>
    <property type="project" value="TreeGrafter"/>
</dbReference>
<dbReference type="GO" id="GO:0045027">
    <property type="term" value="F:DNA end binding"/>
    <property type="evidence" value="ECO:0007669"/>
    <property type="project" value="TreeGrafter"/>
</dbReference>
<dbReference type="PANTHER" id="PTHR32235">
    <property type="entry name" value="NON-HOMOLOGOUS END-JOINING FACTOR 1"/>
    <property type="match status" value="1"/>
</dbReference>
<feature type="compositionally biased region" description="Polar residues" evidence="8">
    <location>
        <begin position="414"/>
        <end position="435"/>
    </location>
</feature>
<proteinExistence type="inferred from homology"/>
<keyword evidence="5" id="KW-0539">Nucleus</keyword>
<feature type="domain" description="XLF-like N-terminal" evidence="9">
    <location>
        <begin position="18"/>
        <end position="131"/>
    </location>
</feature>
<dbReference type="InterPro" id="IPR052287">
    <property type="entry name" value="NHEJ_factor"/>
</dbReference>
<evidence type="ECO:0000256" key="1">
    <source>
        <dbReference type="ARBA" id="ARBA00004123"/>
    </source>
</evidence>
<dbReference type="InterPro" id="IPR015381">
    <property type="entry name" value="XLF-like_N"/>
</dbReference>
<dbReference type="EMBL" id="JAVFKY010000002">
    <property type="protein sequence ID" value="KAK5580937.1"/>
    <property type="molecule type" value="Genomic_DNA"/>
</dbReference>
<dbReference type="Proteomes" id="UP001344447">
    <property type="component" value="Unassembled WGS sequence"/>
</dbReference>
<dbReference type="Pfam" id="PF09302">
    <property type="entry name" value="XLF"/>
    <property type="match status" value="1"/>
</dbReference>
<protein>
    <recommendedName>
        <fullName evidence="7">Non-homologous end-joining factor 1</fullName>
    </recommendedName>
</protein>
<evidence type="ECO:0000256" key="8">
    <source>
        <dbReference type="SAM" id="MobiDB-lite"/>
    </source>
</evidence>
<keyword evidence="3" id="KW-0238">DNA-binding</keyword>
<evidence type="ECO:0000256" key="5">
    <source>
        <dbReference type="ARBA" id="ARBA00023242"/>
    </source>
</evidence>
<keyword evidence="4" id="KW-0234">DNA repair</keyword>
<keyword evidence="2" id="KW-0227">DNA damage</keyword>
<evidence type="ECO:0000256" key="3">
    <source>
        <dbReference type="ARBA" id="ARBA00023125"/>
    </source>
</evidence>
<evidence type="ECO:0000256" key="2">
    <source>
        <dbReference type="ARBA" id="ARBA00022763"/>
    </source>
</evidence>
<sequence>MHNKTLTKQILEELKEKEWKPFTIENCINGDTKTLFIKSNFTHNTYSLIISDLSLVWIKHSDSVTTSNDKNRFNPHLDSPIERILNILRESINEKKSDTAYRLAINNTNNLVFTISNKISFYTFKWNFECEPIENIINSDSRKSHSEFIRDHLIIPLMFCCKNQLISNQLLTKKLDRVVNFATTSSSSSLSNNNTSNLGNININSGGVATLSVSVGTGGRNLKNYNNNSNNNKKGGIYQNILSETQKVEDFSQNDFNFFMDPIFLQYYNHFFPHDQQNINISNNDNDNNNQNDLNSTVLDIDSNDLNKCSTSNINSSTTTVSHLNSTSSSSSSNGGNGTNGESLSLFYDVELTPKKNYNLNNNSNNRNKTNSTMTSLPSSISFIPFSNSQITSSSLSSFGFPRNIDDNDENDISTDANRSNTSNNLKQQFEQQNSQELIEEKKRKLELEEKLEQSKQKQLNKKKKTKFV</sequence>
<evidence type="ECO:0000256" key="7">
    <source>
        <dbReference type="ARBA" id="ARBA00044529"/>
    </source>
</evidence>
<name>A0AAN7TXP0_9MYCE</name>
<evidence type="ECO:0000256" key="4">
    <source>
        <dbReference type="ARBA" id="ARBA00023204"/>
    </source>
</evidence>
<feature type="region of interest" description="Disordered" evidence="8">
    <location>
        <begin position="317"/>
        <end position="342"/>
    </location>
</feature>